<accession>A0AAE0ZFE9</accession>
<dbReference type="Proteomes" id="UP001283361">
    <property type="component" value="Unassembled WGS sequence"/>
</dbReference>
<name>A0AAE0ZFE9_9GAST</name>
<organism evidence="1 2">
    <name type="scientific">Elysia crispata</name>
    <name type="common">lettuce slug</name>
    <dbReference type="NCBI Taxonomy" id="231223"/>
    <lineage>
        <taxon>Eukaryota</taxon>
        <taxon>Metazoa</taxon>
        <taxon>Spiralia</taxon>
        <taxon>Lophotrochozoa</taxon>
        <taxon>Mollusca</taxon>
        <taxon>Gastropoda</taxon>
        <taxon>Heterobranchia</taxon>
        <taxon>Euthyneura</taxon>
        <taxon>Panpulmonata</taxon>
        <taxon>Sacoglossa</taxon>
        <taxon>Placobranchoidea</taxon>
        <taxon>Plakobranchidae</taxon>
        <taxon>Elysia</taxon>
    </lineage>
</organism>
<dbReference type="EMBL" id="JAWDGP010004062">
    <property type="protein sequence ID" value="KAK3768394.1"/>
    <property type="molecule type" value="Genomic_DNA"/>
</dbReference>
<evidence type="ECO:0000313" key="1">
    <source>
        <dbReference type="EMBL" id="KAK3768394.1"/>
    </source>
</evidence>
<reference evidence="1" key="1">
    <citation type="journal article" date="2023" name="G3 (Bethesda)">
        <title>A reference genome for the long-term kleptoplast-retaining sea slug Elysia crispata morphotype clarki.</title>
        <authorList>
            <person name="Eastman K.E."/>
            <person name="Pendleton A.L."/>
            <person name="Shaikh M.A."/>
            <person name="Suttiyut T."/>
            <person name="Ogas R."/>
            <person name="Tomko P."/>
            <person name="Gavelis G."/>
            <person name="Widhalm J.R."/>
            <person name="Wisecaver J.H."/>
        </authorList>
    </citation>
    <scope>NUCLEOTIDE SEQUENCE</scope>
    <source>
        <strain evidence="1">ECLA1</strain>
    </source>
</reference>
<sequence length="36" mass="3844">MFFFGDKAGGVQSDQPLSVHACRAADVTFDRPSTGQ</sequence>
<evidence type="ECO:0000313" key="2">
    <source>
        <dbReference type="Proteomes" id="UP001283361"/>
    </source>
</evidence>
<keyword evidence="2" id="KW-1185">Reference proteome</keyword>
<dbReference type="AlphaFoldDB" id="A0AAE0ZFE9"/>
<comment type="caution">
    <text evidence="1">The sequence shown here is derived from an EMBL/GenBank/DDBJ whole genome shotgun (WGS) entry which is preliminary data.</text>
</comment>
<gene>
    <name evidence="1" type="ORF">RRG08_031182</name>
</gene>
<protein>
    <submittedName>
        <fullName evidence="1">Uncharacterized protein</fullName>
    </submittedName>
</protein>
<proteinExistence type="predicted"/>